<organism evidence="1 2">
    <name type="scientific">Periconia digitata</name>
    <dbReference type="NCBI Taxonomy" id="1303443"/>
    <lineage>
        <taxon>Eukaryota</taxon>
        <taxon>Fungi</taxon>
        <taxon>Dikarya</taxon>
        <taxon>Ascomycota</taxon>
        <taxon>Pezizomycotina</taxon>
        <taxon>Dothideomycetes</taxon>
        <taxon>Pleosporomycetidae</taxon>
        <taxon>Pleosporales</taxon>
        <taxon>Massarineae</taxon>
        <taxon>Periconiaceae</taxon>
        <taxon>Periconia</taxon>
    </lineage>
</organism>
<dbReference type="EMBL" id="CAOQHR010000001">
    <property type="protein sequence ID" value="CAI6286581.1"/>
    <property type="molecule type" value="Genomic_DNA"/>
</dbReference>
<name>A0A9W4XQS3_9PLEO</name>
<protein>
    <submittedName>
        <fullName evidence="1">Uncharacterized protein</fullName>
    </submittedName>
</protein>
<gene>
    <name evidence="1" type="ORF">PDIGIT_LOCUS2322</name>
</gene>
<proteinExistence type="predicted"/>
<reference evidence="1" key="1">
    <citation type="submission" date="2023-01" db="EMBL/GenBank/DDBJ databases">
        <authorList>
            <person name="Van Ghelder C."/>
            <person name="Rancurel C."/>
        </authorList>
    </citation>
    <scope>NUCLEOTIDE SEQUENCE</scope>
    <source>
        <strain evidence="1">CNCM I-4278</strain>
    </source>
</reference>
<dbReference type="AlphaFoldDB" id="A0A9W4XQS3"/>
<evidence type="ECO:0000313" key="1">
    <source>
        <dbReference type="EMBL" id="CAI6286581.1"/>
    </source>
</evidence>
<accession>A0A9W4XQS3</accession>
<keyword evidence="2" id="KW-1185">Reference proteome</keyword>
<evidence type="ECO:0000313" key="2">
    <source>
        <dbReference type="Proteomes" id="UP001152607"/>
    </source>
</evidence>
<comment type="caution">
    <text evidence="1">The sequence shown here is derived from an EMBL/GenBank/DDBJ whole genome shotgun (WGS) entry which is preliminary data.</text>
</comment>
<dbReference type="Proteomes" id="UP001152607">
    <property type="component" value="Unassembled WGS sequence"/>
</dbReference>
<sequence>MTYIYRAVPYTNAGNADLELCSLTAPQLRNTHLYTYISILIVPSIKFHQNYSIRPGEANFH</sequence>